<evidence type="ECO:0000313" key="4">
    <source>
        <dbReference type="Proteomes" id="UP000243515"/>
    </source>
</evidence>
<sequence>MSQMSQVSQHAATHYPSSLHASHENPPLGTLATNDFIPSPPTAHPPERHPPWFQSQQYSANPSSGSEASVSDNNLSAWHSSAGSSPLLRIDPAQSLTEKPRRVASYPFPPCVEKASLSNGPAISEVKTHEDPGGEDGVDHSSGTHSPRSIQYDQKRTSIDAEIKGGATECQAPNPLWLLAHWSLPLPILSLCSCMYTFFSLFFVIISSPLRLCPLSYFFRTTSFSNQLCQLLVPVLHLHERLSCSGQSGFSHHHGPLPSTDSYSATWTAIVLVLSPLVTLCLLLAVWTAALFWVFSVILGNPDGNERKDDGRAAVLGVNVWWQKWLARSRNNPAM</sequence>
<keyword evidence="4" id="KW-1185">Reference proteome</keyword>
<comment type="caution">
    <text evidence="3">The sequence shown here is derived from an EMBL/GenBank/DDBJ whole genome shotgun (WGS) entry which is preliminary data.</text>
</comment>
<name>A0A232LQB9_9EURO</name>
<organism evidence="3 4">
    <name type="scientific">Elaphomyces granulatus</name>
    <dbReference type="NCBI Taxonomy" id="519963"/>
    <lineage>
        <taxon>Eukaryota</taxon>
        <taxon>Fungi</taxon>
        <taxon>Dikarya</taxon>
        <taxon>Ascomycota</taxon>
        <taxon>Pezizomycotina</taxon>
        <taxon>Eurotiomycetes</taxon>
        <taxon>Eurotiomycetidae</taxon>
        <taxon>Eurotiales</taxon>
        <taxon>Elaphomycetaceae</taxon>
        <taxon>Elaphomyces</taxon>
    </lineage>
</organism>
<feature type="compositionally biased region" description="Polar residues" evidence="1">
    <location>
        <begin position="141"/>
        <end position="152"/>
    </location>
</feature>
<accession>A0A232LQB9</accession>
<evidence type="ECO:0000313" key="3">
    <source>
        <dbReference type="EMBL" id="OXV06356.1"/>
    </source>
</evidence>
<feature type="transmembrane region" description="Helical" evidence="2">
    <location>
        <begin position="266"/>
        <end position="299"/>
    </location>
</feature>
<feature type="region of interest" description="Disordered" evidence="1">
    <location>
        <begin position="117"/>
        <end position="152"/>
    </location>
</feature>
<feature type="transmembrane region" description="Helical" evidence="2">
    <location>
        <begin position="186"/>
        <end position="206"/>
    </location>
</feature>
<dbReference type="AlphaFoldDB" id="A0A232LQB9"/>
<evidence type="ECO:0000256" key="2">
    <source>
        <dbReference type="SAM" id="Phobius"/>
    </source>
</evidence>
<protein>
    <submittedName>
        <fullName evidence="3">Uncharacterized protein</fullName>
    </submittedName>
</protein>
<feature type="region of interest" description="Disordered" evidence="1">
    <location>
        <begin position="1"/>
        <end position="89"/>
    </location>
</feature>
<feature type="compositionally biased region" description="Polar residues" evidence="1">
    <location>
        <begin position="1"/>
        <end position="20"/>
    </location>
</feature>
<proteinExistence type="predicted"/>
<keyword evidence="2" id="KW-0472">Membrane</keyword>
<feature type="compositionally biased region" description="Polar residues" evidence="1">
    <location>
        <begin position="53"/>
        <end position="84"/>
    </location>
</feature>
<dbReference type="EMBL" id="NPHW01005847">
    <property type="protein sequence ID" value="OXV06356.1"/>
    <property type="molecule type" value="Genomic_DNA"/>
</dbReference>
<gene>
    <name evidence="3" type="ORF">Egran_05876</name>
</gene>
<evidence type="ECO:0000256" key="1">
    <source>
        <dbReference type="SAM" id="MobiDB-lite"/>
    </source>
</evidence>
<dbReference type="OrthoDB" id="5420214at2759"/>
<keyword evidence="2" id="KW-0812">Transmembrane</keyword>
<dbReference type="Proteomes" id="UP000243515">
    <property type="component" value="Unassembled WGS sequence"/>
</dbReference>
<reference evidence="3 4" key="1">
    <citation type="journal article" date="2015" name="Environ. Microbiol.">
        <title>Metagenome sequence of Elaphomyces granulatus from sporocarp tissue reveals Ascomycota ectomycorrhizal fingerprints of genome expansion and a Proteobacteria-rich microbiome.</title>
        <authorList>
            <person name="Quandt C.A."/>
            <person name="Kohler A."/>
            <person name="Hesse C.N."/>
            <person name="Sharpton T.J."/>
            <person name="Martin F."/>
            <person name="Spatafora J.W."/>
        </authorList>
    </citation>
    <scope>NUCLEOTIDE SEQUENCE [LARGE SCALE GENOMIC DNA]</scope>
    <source>
        <strain evidence="3 4">OSC145934</strain>
    </source>
</reference>
<keyword evidence="2" id="KW-1133">Transmembrane helix</keyword>